<evidence type="ECO:0000256" key="10">
    <source>
        <dbReference type="SAM" id="SignalP"/>
    </source>
</evidence>
<feature type="domain" description="HYR" evidence="13">
    <location>
        <begin position="742"/>
        <end position="822"/>
    </location>
</feature>
<dbReference type="Gene3D" id="2.10.70.10">
    <property type="entry name" value="Complement Module, domain 1"/>
    <property type="match status" value="1"/>
</dbReference>
<dbReference type="InterPro" id="IPR001881">
    <property type="entry name" value="EGF-like_Ca-bd_dom"/>
</dbReference>
<dbReference type="PROSITE" id="PS50022">
    <property type="entry name" value="FA58C_3"/>
    <property type="match status" value="1"/>
</dbReference>
<dbReference type="SMART" id="SM00181">
    <property type="entry name" value="EGF"/>
    <property type="match status" value="8"/>
</dbReference>
<keyword evidence="17" id="KW-1185">Reference proteome</keyword>
<organism evidence="16 17">
    <name type="scientific">Clytia hemisphaerica</name>
    <dbReference type="NCBI Taxonomy" id="252671"/>
    <lineage>
        <taxon>Eukaryota</taxon>
        <taxon>Metazoa</taxon>
        <taxon>Cnidaria</taxon>
        <taxon>Hydrozoa</taxon>
        <taxon>Hydroidolina</taxon>
        <taxon>Leptothecata</taxon>
        <taxon>Obeliida</taxon>
        <taxon>Clytiidae</taxon>
        <taxon>Clytia</taxon>
    </lineage>
</organism>
<dbReference type="SMART" id="SM00409">
    <property type="entry name" value="IG"/>
    <property type="match status" value="1"/>
</dbReference>
<accession>A0A7M5V9Z4</accession>
<keyword evidence="5" id="KW-0677">Repeat</keyword>
<dbReference type="InterPro" id="IPR000742">
    <property type="entry name" value="EGF"/>
</dbReference>
<dbReference type="InterPro" id="IPR011641">
    <property type="entry name" value="Tyr-kin_ephrin_A/B_rcpt-like"/>
</dbReference>
<dbReference type="SUPFAM" id="SSF57535">
    <property type="entry name" value="Complement control module/SCR domain"/>
    <property type="match status" value="1"/>
</dbReference>
<dbReference type="SMART" id="SM01411">
    <property type="entry name" value="Ephrin_rec_like"/>
    <property type="match status" value="3"/>
</dbReference>
<dbReference type="InterPro" id="IPR000152">
    <property type="entry name" value="EGF-type_Asp/Asn_hydroxyl_site"/>
</dbReference>
<keyword evidence="9" id="KW-0768">Sushi</keyword>
<dbReference type="PROSITE" id="PS01187">
    <property type="entry name" value="EGF_CA"/>
    <property type="match status" value="2"/>
</dbReference>
<dbReference type="Pfam" id="PF00754">
    <property type="entry name" value="F5_F8_type_C"/>
    <property type="match status" value="1"/>
</dbReference>
<protein>
    <submittedName>
        <fullName evidence="16">Uncharacterized protein</fullName>
    </submittedName>
</protein>
<dbReference type="Pfam" id="PF12662">
    <property type="entry name" value="cEGF"/>
    <property type="match status" value="2"/>
</dbReference>
<dbReference type="SMART" id="SM00231">
    <property type="entry name" value="FA58C"/>
    <property type="match status" value="1"/>
</dbReference>
<feature type="domain" description="Ig-like" evidence="14">
    <location>
        <begin position="1022"/>
        <end position="1121"/>
    </location>
</feature>
<evidence type="ECO:0000256" key="5">
    <source>
        <dbReference type="ARBA" id="ARBA00022737"/>
    </source>
</evidence>
<dbReference type="Gene3D" id="2.60.40.10">
    <property type="entry name" value="Immunoglobulins"/>
    <property type="match status" value="1"/>
</dbReference>
<dbReference type="Pfam" id="PF07699">
    <property type="entry name" value="Ephrin_rec_like"/>
    <property type="match status" value="2"/>
</dbReference>
<feature type="domain" description="Sushi" evidence="15">
    <location>
        <begin position="527"/>
        <end position="595"/>
    </location>
</feature>
<dbReference type="AlphaFoldDB" id="A0A7M5V9Z4"/>
<keyword evidence="4 10" id="KW-0732">Signal</keyword>
<dbReference type="PROSITE" id="PS00010">
    <property type="entry name" value="ASX_HYDROXYL"/>
    <property type="match status" value="4"/>
</dbReference>
<dbReference type="InterPro" id="IPR007110">
    <property type="entry name" value="Ig-like_dom"/>
</dbReference>
<dbReference type="OrthoDB" id="10045365at2759"/>
<dbReference type="InterPro" id="IPR000436">
    <property type="entry name" value="Sushi_SCR_CCP_dom"/>
</dbReference>
<dbReference type="PROSITE" id="PS50835">
    <property type="entry name" value="IG_LIKE"/>
    <property type="match status" value="1"/>
</dbReference>
<dbReference type="InterPro" id="IPR036179">
    <property type="entry name" value="Ig-like_dom_sf"/>
</dbReference>
<dbReference type="PROSITE" id="PS50026">
    <property type="entry name" value="EGF_3"/>
    <property type="match status" value="3"/>
</dbReference>
<keyword evidence="2" id="KW-0964">Secreted</keyword>
<dbReference type="EnsemblMetazoa" id="CLYHEMT010136.1">
    <property type="protein sequence ID" value="CLYHEMP010136.1"/>
    <property type="gene ID" value="CLYHEMG010136"/>
</dbReference>
<comment type="caution">
    <text evidence="8">Lacks conserved residue(s) required for the propagation of feature annotation.</text>
</comment>
<dbReference type="InterPro" id="IPR052080">
    <property type="entry name" value="vWF_C/EGF_Fibrillin"/>
</dbReference>
<evidence type="ECO:0000259" key="12">
    <source>
        <dbReference type="PROSITE" id="PS50026"/>
    </source>
</evidence>
<dbReference type="Gene3D" id="2.10.25.10">
    <property type="entry name" value="Laminin"/>
    <property type="match status" value="8"/>
</dbReference>
<dbReference type="InterPro" id="IPR003410">
    <property type="entry name" value="HYR_dom"/>
</dbReference>
<dbReference type="SUPFAM" id="SSF57184">
    <property type="entry name" value="Growth factor receptor domain"/>
    <property type="match status" value="3"/>
</dbReference>
<evidence type="ECO:0000256" key="6">
    <source>
        <dbReference type="ARBA" id="ARBA00023157"/>
    </source>
</evidence>
<evidence type="ECO:0000259" key="13">
    <source>
        <dbReference type="PROSITE" id="PS50825"/>
    </source>
</evidence>
<comment type="subcellular location">
    <subcellularLocation>
        <location evidence="1">Secreted</location>
    </subcellularLocation>
</comment>
<evidence type="ECO:0000256" key="7">
    <source>
        <dbReference type="ARBA" id="ARBA00023180"/>
    </source>
</evidence>
<feature type="domain" description="EGF-like" evidence="12">
    <location>
        <begin position="443"/>
        <end position="482"/>
    </location>
</feature>
<dbReference type="PROSITE" id="PS50825">
    <property type="entry name" value="HYR"/>
    <property type="match status" value="1"/>
</dbReference>
<dbReference type="GO" id="GO:0005509">
    <property type="term" value="F:calcium ion binding"/>
    <property type="evidence" value="ECO:0007669"/>
    <property type="project" value="InterPro"/>
</dbReference>
<dbReference type="InterPro" id="IPR003599">
    <property type="entry name" value="Ig_sub"/>
</dbReference>
<dbReference type="FunFam" id="2.10.25.10:FF:000037">
    <property type="entry name" value="Signal peptide, CUB domain and EGF-like domain-containing 2"/>
    <property type="match status" value="1"/>
</dbReference>
<dbReference type="PROSITE" id="PS50923">
    <property type="entry name" value="SUSHI"/>
    <property type="match status" value="1"/>
</dbReference>
<dbReference type="SMART" id="SM00032">
    <property type="entry name" value="CCP"/>
    <property type="match status" value="2"/>
</dbReference>
<dbReference type="InterPro" id="IPR000421">
    <property type="entry name" value="FA58C"/>
</dbReference>
<dbReference type="PROSITE" id="PS01186">
    <property type="entry name" value="EGF_2"/>
    <property type="match status" value="3"/>
</dbReference>
<name>A0A7M5V9Z4_9CNID</name>
<evidence type="ECO:0000313" key="17">
    <source>
        <dbReference type="Proteomes" id="UP000594262"/>
    </source>
</evidence>
<dbReference type="Proteomes" id="UP000594262">
    <property type="component" value="Unplaced"/>
</dbReference>
<evidence type="ECO:0000259" key="11">
    <source>
        <dbReference type="PROSITE" id="PS50022"/>
    </source>
</evidence>
<feature type="domain" description="EGF-like" evidence="12">
    <location>
        <begin position="394"/>
        <end position="438"/>
    </location>
</feature>
<evidence type="ECO:0000256" key="9">
    <source>
        <dbReference type="PROSITE-ProRule" id="PRU00302"/>
    </source>
</evidence>
<dbReference type="CDD" id="cd00033">
    <property type="entry name" value="CCP"/>
    <property type="match status" value="1"/>
</dbReference>
<evidence type="ECO:0000256" key="4">
    <source>
        <dbReference type="ARBA" id="ARBA00022729"/>
    </source>
</evidence>
<dbReference type="PANTHER" id="PTHR47333">
    <property type="entry name" value="VON WILLEBRAND FACTOR C AND EGF DOMAIN-CONTAINING PROTEIN"/>
    <property type="match status" value="1"/>
</dbReference>
<dbReference type="InterPro" id="IPR049883">
    <property type="entry name" value="NOTCH1_EGF-like"/>
</dbReference>
<dbReference type="InterPro" id="IPR009030">
    <property type="entry name" value="Growth_fac_rcpt_cys_sf"/>
</dbReference>
<feature type="chain" id="PRO_5029470964" evidence="10">
    <location>
        <begin position="19"/>
        <end position="1130"/>
    </location>
</feature>
<feature type="signal peptide" evidence="10">
    <location>
        <begin position="1"/>
        <end position="18"/>
    </location>
</feature>
<dbReference type="Pfam" id="PF02494">
    <property type="entry name" value="HYR"/>
    <property type="match status" value="1"/>
</dbReference>
<dbReference type="InterPro" id="IPR013783">
    <property type="entry name" value="Ig-like_fold"/>
</dbReference>
<dbReference type="InterPro" id="IPR035976">
    <property type="entry name" value="Sushi/SCR/CCP_sf"/>
</dbReference>
<evidence type="ECO:0000256" key="8">
    <source>
        <dbReference type="PROSITE-ProRule" id="PRU00076"/>
    </source>
</evidence>
<dbReference type="InterPro" id="IPR013098">
    <property type="entry name" value="Ig_I-set"/>
</dbReference>
<feature type="domain" description="F5/8 type C" evidence="11">
    <location>
        <begin position="22"/>
        <end position="170"/>
    </location>
</feature>
<keyword evidence="7" id="KW-0325">Glycoprotein</keyword>
<dbReference type="InterPro" id="IPR008979">
    <property type="entry name" value="Galactose-bd-like_sf"/>
</dbReference>
<dbReference type="FunFam" id="2.10.25.10:FF:000038">
    <property type="entry name" value="Fibrillin 2"/>
    <property type="match status" value="2"/>
</dbReference>
<proteinExistence type="predicted"/>
<evidence type="ECO:0000256" key="2">
    <source>
        <dbReference type="ARBA" id="ARBA00022525"/>
    </source>
</evidence>
<dbReference type="RefSeq" id="XP_066935180.1">
    <property type="nucleotide sequence ID" value="XM_067079079.1"/>
</dbReference>
<dbReference type="SUPFAM" id="SSF49785">
    <property type="entry name" value="Galactose-binding domain-like"/>
    <property type="match status" value="1"/>
</dbReference>
<dbReference type="FunFam" id="2.10.25.10:FF:000005">
    <property type="entry name" value="Fibrillin 2"/>
    <property type="match status" value="1"/>
</dbReference>
<dbReference type="SMART" id="SM00179">
    <property type="entry name" value="EGF_CA"/>
    <property type="match status" value="8"/>
</dbReference>
<keyword evidence="3 8" id="KW-0245">EGF-like domain</keyword>
<dbReference type="PANTHER" id="PTHR47333:SF4">
    <property type="entry name" value="EGF-LIKE DOMAIN-CONTAINING PROTEIN"/>
    <property type="match status" value="1"/>
</dbReference>
<dbReference type="InterPro" id="IPR026823">
    <property type="entry name" value="cEGF"/>
</dbReference>
<dbReference type="SUPFAM" id="SSF48726">
    <property type="entry name" value="Immunoglobulin"/>
    <property type="match status" value="1"/>
</dbReference>
<dbReference type="Pfam" id="PF07645">
    <property type="entry name" value="EGF_CA"/>
    <property type="match status" value="2"/>
</dbReference>
<evidence type="ECO:0000256" key="3">
    <source>
        <dbReference type="ARBA" id="ARBA00022536"/>
    </source>
</evidence>
<dbReference type="Pfam" id="PF07679">
    <property type="entry name" value="I-set"/>
    <property type="match status" value="1"/>
</dbReference>
<dbReference type="InterPro" id="IPR018097">
    <property type="entry name" value="EGF_Ca-bd_CS"/>
</dbReference>
<dbReference type="SUPFAM" id="SSF57196">
    <property type="entry name" value="EGF/Laminin"/>
    <property type="match status" value="1"/>
</dbReference>
<sequence length="1130" mass="124625">MARLLVIACVCLVAIVTAQPHCRDQPIGAENGRLRDDQFVASSEHNEYHGAHLARLNGGNAWCSNETDPKPFIKVVLDGEYDIYAIAIQGREHKRYSGWYVTRYAILEHYTDFRGHDGYKQIKVADGPQNDTEIRKVAVRLRTKEVLIKPMRWYPQKDNFVCLRLELYGCPVPKDHCATSGCDHCNNVNDTAVCYCKEGTVMHSDGKTCVDIDECKLGKCDLNTTTCHNRDKTVDPTYPGYHCQCHSGMTKKNIGDNTCVDRDECSLPQSYHGCSQVCVNTERSYHCECNFGYRLAADNKTCIDINECTEKTDKCDKRTSTCRNVGGSYKCDCLSGLQHQAGDRKKHHCVDIDECAKGNVGEMCQHICHNKYRSYECQCRPGFKLYIDGRNCHDIDECKTLKNPCGLHEQCENTVATKTEPKGYKCACVKGYERDAKTGKCVDINECLPGNKPCSHYCTNTEGSFKCSCDKGFYLEKEVFCRDKDECKLGLDNCDAGTSDCVNTHGSFECRCKSGFSKDSSGKCSAIKCGPLNSPKNGFLQPPNCYQDKTKQFRDVCQYKCNPGYELDVGSAPDAYCNEFGQWDFRGKYEARCVPIRCPKIALTSNMRVAPSSCATQGGEYNKDCLIYCINGATLTVGSNRLLCQQDGKYSPSLDKNMKCVAVKKLECPNDIVLKLPLGAHSMALPLEKLDKKLDASKLSSEPSGVLTGDYKFRSSQQSHPVKLTRTTQFSSSSCTFYVTVQDKEAPVIENCPEKVYVKLNSPSGLVSWTKPIFKDNVGITKRFVNLRNDAIRGEHVYYVYYAASDAFNNEAVCRFFVHVSAEYCDKTNLPGADGASTFFIGNQPNLRVLVNCQANHVLAFNNTTPANMFLCQNNQWGYVPDCVETLPKTSDNCPAGYNIIKPNPYVPIVCAKCPKGTVEVNGVCEKCPKGFYNSQTGSVKCTQCPQGTTTQEDGQKDVTGCQAMCGEGEYSKNGMKGSSGCLSCPEGSFQNVKGQTQCKICPATGASDKGSKTENDCKVVPARIVQFNSTATFTAGGSFHINCIAIGNPAPRVDIKSTEPLGDASKRGQQIRTSIATGKGFIVHRQLTITNATAQDIAVYECVANNLAGSTGGKDTRECPTKLFKPVTL</sequence>
<dbReference type="Gene3D" id="2.60.120.260">
    <property type="entry name" value="Galactose-binding domain-like"/>
    <property type="match status" value="1"/>
</dbReference>
<dbReference type="CDD" id="cd00054">
    <property type="entry name" value="EGF_CA"/>
    <property type="match status" value="4"/>
</dbReference>
<reference evidence="16" key="1">
    <citation type="submission" date="2021-01" db="UniProtKB">
        <authorList>
            <consortium name="EnsemblMetazoa"/>
        </authorList>
    </citation>
    <scope>IDENTIFICATION</scope>
</reference>
<evidence type="ECO:0000313" key="16">
    <source>
        <dbReference type="EnsemblMetazoa" id="CLYHEMP010136.1"/>
    </source>
</evidence>
<evidence type="ECO:0000256" key="1">
    <source>
        <dbReference type="ARBA" id="ARBA00004613"/>
    </source>
</evidence>
<keyword evidence="6" id="KW-1015">Disulfide bond</keyword>
<dbReference type="GO" id="GO:0005576">
    <property type="term" value="C:extracellular region"/>
    <property type="evidence" value="ECO:0007669"/>
    <property type="project" value="UniProtKB-SubCell"/>
</dbReference>
<evidence type="ECO:0000259" key="14">
    <source>
        <dbReference type="PROSITE" id="PS50835"/>
    </source>
</evidence>
<feature type="domain" description="EGF-like" evidence="12">
    <location>
        <begin position="351"/>
        <end position="393"/>
    </location>
</feature>
<dbReference type="GeneID" id="136822791"/>
<dbReference type="Gene3D" id="2.10.50.10">
    <property type="entry name" value="Tumor Necrosis Factor Receptor, subunit A, domain 2"/>
    <property type="match status" value="1"/>
</dbReference>
<evidence type="ECO:0000259" key="15">
    <source>
        <dbReference type="PROSITE" id="PS50923"/>
    </source>
</evidence>